<reference evidence="8 9" key="1">
    <citation type="submission" date="2016-07" db="EMBL/GenBank/DDBJ databases">
        <title>Pervasive Adenine N6-methylation of Active Genes in Fungi.</title>
        <authorList>
            <consortium name="DOE Joint Genome Institute"/>
            <person name="Mondo S.J."/>
            <person name="Dannebaum R.O."/>
            <person name="Kuo R.C."/>
            <person name="Labutti K."/>
            <person name="Haridas S."/>
            <person name="Kuo A."/>
            <person name="Salamov A."/>
            <person name="Ahrendt S.R."/>
            <person name="Lipzen A."/>
            <person name="Sullivan W."/>
            <person name="Andreopoulos W.B."/>
            <person name="Clum A."/>
            <person name="Lindquist E."/>
            <person name="Daum C."/>
            <person name="Ramamoorthy G.K."/>
            <person name="Gryganskyi A."/>
            <person name="Culley D."/>
            <person name="Magnuson J.K."/>
            <person name="James T.Y."/>
            <person name="O'Malley M.A."/>
            <person name="Stajich J.E."/>
            <person name="Spatafora J.W."/>
            <person name="Visel A."/>
            <person name="Grigoriev I.V."/>
        </authorList>
    </citation>
    <scope>NUCLEOTIDE SEQUENCE [LARGE SCALE GENOMIC DNA]</scope>
    <source>
        <strain evidence="8 9">NRRL 1336</strain>
    </source>
</reference>
<dbReference type="SMART" id="SM00353">
    <property type="entry name" value="HLH"/>
    <property type="match status" value="1"/>
</dbReference>
<feature type="compositionally biased region" description="Polar residues" evidence="6">
    <location>
        <begin position="1"/>
        <end position="10"/>
    </location>
</feature>
<gene>
    <name evidence="8" type="ORF">BCR42DRAFT_449388</name>
</gene>
<evidence type="ECO:0000256" key="1">
    <source>
        <dbReference type="ARBA" id="ARBA00023015"/>
    </source>
</evidence>
<evidence type="ECO:0000313" key="9">
    <source>
        <dbReference type="Proteomes" id="UP000193560"/>
    </source>
</evidence>
<dbReference type="GO" id="GO:0003700">
    <property type="term" value="F:DNA-binding transcription factor activity"/>
    <property type="evidence" value="ECO:0007669"/>
    <property type="project" value="TreeGrafter"/>
</dbReference>
<dbReference type="InterPro" id="IPR036638">
    <property type="entry name" value="HLH_DNA-bd_sf"/>
</dbReference>
<keyword evidence="1" id="KW-0805">Transcription regulation</keyword>
<evidence type="ECO:0000313" key="8">
    <source>
        <dbReference type="EMBL" id="ORZ19675.1"/>
    </source>
</evidence>
<evidence type="ECO:0000256" key="6">
    <source>
        <dbReference type="SAM" id="MobiDB-lite"/>
    </source>
</evidence>
<feature type="domain" description="BHLH" evidence="7">
    <location>
        <begin position="64"/>
        <end position="116"/>
    </location>
</feature>
<dbReference type="InterPro" id="IPR011598">
    <property type="entry name" value="bHLH_dom"/>
</dbReference>
<dbReference type="EMBL" id="MCGE01000007">
    <property type="protein sequence ID" value="ORZ19675.1"/>
    <property type="molecule type" value="Genomic_DNA"/>
</dbReference>
<feature type="compositionally biased region" description="Low complexity" evidence="6">
    <location>
        <begin position="29"/>
        <end position="41"/>
    </location>
</feature>
<proteinExistence type="predicted"/>
<feature type="region of interest" description="Disordered" evidence="6">
    <location>
        <begin position="1"/>
        <end position="68"/>
    </location>
</feature>
<evidence type="ECO:0000259" key="7">
    <source>
        <dbReference type="PROSITE" id="PS50888"/>
    </source>
</evidence>
<feature type="compositionally biased region" description="Low complexity" evidence="6">
    <location>
        <begin position="287"/>
        <end position="314"/>
    </location>
</feature>
<sequence length="444" mass="49305">MIPIDQTSFHHQQRRHSSISHHHPPSFPPYTSSSPSSASPPLTFDAVSSSPLTNDPIDPTCEEDKRSAHNALERQRREGLNSKFQQLAHALPGLQNIRRPSKSMIVGKSLEFVTRSVQRDSSYKNKIRQLRKEHDTLRKHTQRSQQYLKKRMNAEEEENNKRKMMMRTKSDSTTTNRRNSSSSNDDRGASSTAAVAVNDGGKKKASPDQQKQQHQQKTPDMPVIKRHKTRSSSSLAVTKKNNTPTTTSVLHKFIHHHASSSNTHEKPSFNPLSATPPRQHHGKYIHTPLTTTNSTTTTTTTTPTPTTITSTENTDPSVVVMTPQQQSRYTHAIPAPNTSMVVQPTESVFPIQVSWPPLDLSALQPPQTDEGLALYSPADLFHSLSNNPTTTVFGGTSSLPQQTCSTVTTATSAVAEFSSNIPNYFVPSTYPPQPDSTYSHHGWK</sequence>
<keyword evidence="9" id="KW-1185">Reference proteome</keyword>
<feature type="region of interest" description="Disordered" evidence="6">
    <location>
        <begin position="257"/>
        <end position="314"/>
    </location>
</feature>
<feature type="region of interest" description="Disordered" evidence="6">
    <location>
        <begin position="131"/>
        <end position="244"/>
    </location>
</feature>
<evidence type="ECO:0000256" key="2">
    <source>
        <dbReference type="ARBA" id="ARBA00023125"/>
    </source>
</evidence>
<protein>
    <recommendedName>
        <fullName evidence="7">BHLH domain-containing protein</fullName>
    </recommendedName>
</protein>
<dbReference type="Proteomes" id="UP000193560">
    <property type="component" value="Unassembled WGS sequence"/>
</dbReference>
<keyword evidence="4" id="KW-0804">Transcription</keyword>
<evidence type="ECO:0000256" key="3">
    <source>
        <dbReference type="ARBA" id="ARBA00023159"/>
    </source>
</evidence>
<feature type="compositionally biased region" description="Polar residues" evidence="6">
    <location>
        <begin position="231"/>
        <end position="244"/>
    </location>
</feature>
<dbReference type="AlphaFoldDB" id="A0A1X2INU1"/>
<feature type="compositionally biased region" description="Basic residues" evidence="6">
    <location>
        <begin position="11"/>
        <end position="24"/>
    </location>
</feature>
<dbReference type="PANTHER" id="PTHR10328:SF3">
    <property type="entry name" value="PROTEIN MAX"/>
    <property type="match status" value="1"/>
</dbReference>
<feature type="compositionally biased region" description="Low complexity" evidence="6">
    <location>
        <begin position="171"/>
        <end position="183"/>
    </location>
</feature>
<keyword evidence="2" id="KW-0238">DNA-binding</keyword>
<dbReference type="GO" id="GO:0003677">
    <property type="term" value="F:DNA binding"/>
    <property type="evidence" value="ECO:0007669"/>
    <property type="project" value="UniProtKB-KW"/>
</dbReference>
<name>A0A1X2INU1_9FUNG</name>
<comment type="caution">
    <text evidence="8">The sequence shown here is derived from an EMBL/GenBank/DDBJ whole genome shotgun (WGS) entry which is preliminary data.</text>
</comment>
<organism evidence="8 9">
    <name type="scientific">Absidia repens</name>
    <dbReference type="NCBI Taxonomy" id="90262"/>
    <lineage>
        <taxon>Eukaryota</taxon>
        <taxon>Fungi</taxon>
        <taxon>Fungi incertae sedis</taxon>
        <taxon>Mucoromycota</taxon>
        <taxon>Mucoromycotina</taxon>
        <taxon>Mucoromycetes</taxon>
        <taxon>Mucorales</taxon>
        <taxon>Cunninghamellaceae</taxon>
        <taxon>Absidia</taxon>
    </lineage>
</organism>
<keyword evidence="3" id="KW-0010">Activator</keyword>
<dbReference type="PANTHER" id="PTHR10328">
    <property type="entry name" value="PROTEIN MAX MYC-ASSOCIATED FACTOR X"/>
    <property type="match status" value="1"/>
</dbReference>
<keyword evidence="5" id="KW-0539">Nucleus</keyword>
<dbReference type="Gene3D" id="4.10.280.10">
    <property type="entry name" value="Helix-loop-helix DNA-binding domain"/>
    <property type="match status" value="1"/>
</dbReference>
<dbReference type="Pfam" id="PF00010">
    <property type="entry name" value="HLH"/>
    <property type="match status" value="1"/>
</dbReference>
<dbReference type="GO" id="GO:0046983">
    <property type="term" value="F:protein dimerization activity"/>
    <property type="evidence" value="ECO:0007669"/>
    <property type="project" value="InterPro"/>
</dbReference>
<dbReference type="SUPFAM" id="SSF47459">
    <property type="entry name" value="HLH, helix-loop-helix DNA-binding domain"/>
    <property type="match status" value="1"/>
</dbReference>
<accession>A0A1X2INU1</accession>
<dbReference type="PROSITE" id="PS50888">
    <property type="entry name" value="BHLH"/>
    <property type="match status" value="1"/>
</dbReference>
<evidence type="ECO:0000256" key="4">
    <source>
        <dbReference type="ARBA" id="ARBA00023163"/>
    </source>
</evidence>
<dbReference type="GO" id="GO:0045944">
    <property type="term" value="P:positive regulation of transcription by RNA polymerase II"/>
    <property type="evidence" value="ECO:0007669"/>
    <property type="project" value="TreeGrafter"/>
</dbReference>
<evidence type="ECO:0000256" key="5">
    <source>
        <dbReference type="ARBA" id="ARBA00023242"/>
    </source>
</evidence>
<dbReference type="GO" id="GO:0090575">
    <property type="term" value="C:RNA polymerase II transcription regulator complex"/>
    <property type="evidence" value="ECO:0007669"/>
    <property type="project" value="TreeGrafter"/>
</dbReference>
<dbReference type="OrthoDB" id="8964853at2759"/>
<dbReference type="STRING" id="90262.A0A1X2INU1"/>